<dbReference type="Proteomes" id="UP001501757">
    <property type="component" value="Unassembled WGS sequence"/>
</dbReference>
<keyword evidence="4 5" id="KW-0472">Membrane</keyword>
<dbReference type="PANTHER" id="PTHR30386">
    <property type="entry name" value="MEMBRANE FUSION SUBUNIT OF EMRAB-TOLC MULTIDRUG EFFLUX PUMP"/>
    <property type="match status" value="1"/>
</dbReference>
<name>A0ABN0X1F4_9ALTE</name>
<keyword evidence="8" id="KW-1185">Reference proteome</keyword>
<comment type="caution">
    <text evidence="7">The sequence shown here is derived from an EMBL/GenBank/DDBJ whole genome shotgun (WGS) entry which is preliminary data.</text>
</comment>
<evidence type="ECO:0000256" key="1">
    <source>
        <dbReference type="ARBA" id="ARBA00004167"/>
    </source>
</evidence>
<keyword evidence="3 5" id="KW-1133">Transmembrane helix</keyword>
<accession>A0ABN0X1F4</accession>
<evidence type="ECO:0000256" key="3">
    <source>
        <dbReference type="ARBA" id="ARBA00022989"/>
    </source>
</evidence>
<evidence type="ECO:0000256" key="2">
    <source>
        <dbReference type="ARBA" id="ARBA00022692"/>
    </source>
</evidence>
<proteinExistence type="predicted"/>
<organism evidence="7 8">
    <name type="scientific">Bowmanella denitrificans</name>
    <dbReference type="NCBI Taxonomy" id="366582"/>
    <lineage>
        <taxon>Bacteria</taxon>
        <taxon>Pseudomonadati</taxon>
        <taxon>Pseudomonadota</taxon>
        <taxon>Gammaproteobacteria</taxon>
        <taxon>Alteromonadales</taxon>
        <taxon>Alteromonadaceae</taxon>
        <taxon>Bowmanella</taxon>
    </lineage>
</organism>
<dbReference type="InterPro" id="IPR058982">
    <property type="entry name" value="Beta-barrel_AprE"/>
</dbReference>
<evidence type="ECO:0000313" key="7">
    <source>
        <dbReference type="EMBL" id="GAA0352681.1"/>
    </source>
</evidence>
<evidence type="ECO:0000259" key="6">
    <source>
        <dbReference type="Pfam" id="PF26002"/>
    </source>
</evidence>
<dbReference type="RefSeq" id="WP_343843956.1">
    <property type="nucleotide sequence ID" value="NZ_BAAAEI010000006.1"/>
</dbReference>
<dbReference type="Pfam" id="PF26002">
    <property type="entry name" value="Beta-barrel_AprE"/>
    <property type="match status" value="1"/>
</dbReference>
<comment type="subcellular location">
    <subcellularLocation>
        <location evidence="1">Membrane</location>
        <topology evidence="1">Single-pass membrane protein</topology>
    </subcellularLocation>
</comment>
<evidence type="ECO:0000256" key="5">
    <source>
        <dbReference type="SAM" id="Phobius"/>
    </source>
</evidence>
<evidence type="ECO:0000313" key="8">
    <source>
        <dbReference type="Proteomes" id="UP001501757"/>
    </source>
</evidence>
<dbReference type="PANTHER" id="PTHR30386:SF26">
    <property type="entry name" value="TRANSPORT PROTEIN COMB"/>
    <property type="match status" value="1"/>
</dbReference>
<feature type="transmembrane region" description="Helical" evidence="5">
    <location>
        <begin position="28"/>
        <end position="51"/>
    </location>
</feature>
<dbReference type="InterPro" id="IPR050739">
    <property type="entry name" value="MFP"/>
</dbReference>
<sequence>MKKQLFREQVLDAKKTSMFGRVVLTQPLSVSVGLALTLGTLVAVLAFLWLFQYQHKMQVITKIEPQNLVNIPYQGPPVILKQHLVAPGSRIEAGKAVAKITTDSPDTVESGQAITDRLAYLQRTLVSTQQRQQLLAQYLAEHQGKLGADQLLQQQLQLIEAQDQTNRLNYDIAQLQAVLDKQQGWQTDGDMLKAQHSGVLQQWYVKEGQNLRMGELLYRLGDADGKLQAWFLLPASWYGDIEPGQSVQVRFDDYPYQKFGVLDATVQQVGNRQESGGYAAMVMLPRHWADKTGQQQPLFEGMQVTAVLQGPSQSLFSWLFRI</sequence>
<keyword evidence="2 5" id="KW-0812">Transmembrane</keyword>
<reference evidence="7 8" key="1">
    <citation type="journal article" date="2019" name="Int. J. Syst. Evol. Microbiol.">
        <title>The Global Catalogue of Microorganisms (GCM) 10K type strain sequencing project: providing services to taxonomists for standard genome sequencing and annotation.</title>
        <authorList>
            <consortium name="The Broad Institute Genomics Platform"/>
            <consortium name="The Broad Institute Genome Sequencing Center for Infectious Disease"/>
            <person name="Wu L."/>
            <person name="Ma J."/>
        </authorList>
    </citation>
    <scope>NUCLEOTIDE SEQUENCE [LARGE SCALE GENOMIC DNA]</scope>
    <source>
        <strain evidence="7 8">JCM 13378</strain>
    </source>
</reference>
<protein>
    <submittedName>
        <fullName evidence="7">HlyD family efflux transporter periplasmic adaptor subunit</fullName>
    </submittedName>
</protein>
<evidence type="ECO:0000256" key="4">
    <source>
        <dbReference type="ARBA" id="ARBA00023136"/>
    </source>
</evidence>
<gene>
    <name evidence="7" type="ORF">GCM10009092_16300</name>
</gene>
<feature type="domain" description="AprE-like beta-barrel" evidence="6">
    <location>
        <begin position="239"/>
        <end position="309"/>
    </location>
</feature>
<dbReference type="EMBL" id="BAAAEI010000006">
    <property type="protein sequence ID" value="GAA0352681.1"/>
    <property type="molecule type" value="Genomic_DNA"/>
</dbReference>